<name>A0A0A1TVC8_ENTIV</name>
<evidence type="ECO:0000313" key="2">
    <source>
        <dbReference type="Proteomes" id="UP000014680"/>
    </source>
</evidence>
<dbReference type="RefSeq" id="XP_004183632.1">
    <property type="nucleotide sequence ID" value="XM_004183584.1"/>
</dbReference>
<sequence length="106" mass="11283">MNTTECNLNCNSQDITATCSRSQETCLCEMKCKCGASGRVEGKKVDGKYETTVTSDRMVITTDCSNGCRLVAKCTCGVSKVVNCTHNPQSGCSCSCTHCSCCCGKH</sequence>
<dbReference type="KEGG" id="eiv:EIN_065610"/>
<protein>
    <submittedName>
        <fullName evidence="1">Uncharacterized protein</fullName>
    </submittedName>
</protein>
<dbReference type="VEuPathDB" id="AmoebaDB:EIN_065610"/>
<dbReference type="Proteomes" id="UP000014680">
    <property type="component" value="Unassembled WGS sequence"/>
</dbReference>
<reference evidence="1 2" key="1">
    <citation type="submission" date="2012-10" db="EMBL/GenBank/DDBJ databases">
        <authorList>
            <person name="Zafar N."/>
            <person name="Inman J."/>
            <person name="Hall N."/>
            <person name="Lorenzi H."/>
            <person name="Caler E."/>
        </authorList>
    </citation>
    <scope>NUCLEOTIDE SEQUENCE [LARGE SCALE GENOMIC DNA]</scope>
    <source>
        <strain evidence="1 2">IP1</strain>
    </source>
</reference>
<evidence type="ECO:0000313" key="1">
    <source>
        <dbReference type="EMBL" id="ELP84286.1"/>
    </source>
</evidence>
<gene>
    <name evidence="1" type="ORF">EIN_065610</name>
</gene>
<organism evidence="1 2">
    <name type="scientific">Entamoeba invadens IP1</name>
    <dbReference type="NCBI Taxonomy" id="370355"/>
    <lineage>
        <taxon>Eukaryota</taxon>
        <taxon>Amoebozoa</taxon>
        <taxon>Evosea</taxon>
        <taxon>Archamoebae</taxon>
        <taxon>Mastigamoebida</taxon>
        <taxon>Entamoebidae</taxon>
        <taxon>Entamoeba</taxon>
    </lineage>
</organism>
<dbReference type="EMBL" id="KB207140">
    <property type="protein sequence ID" value="ELP84286.1"/>
    <property type="molecule type" value="Genomic_DNA"/>
</dbReference>
<dbReference type="AlphaFoldDB" id="A0A0A1TVC8"/>
<keyword evidence="2" id="KW-1185">Reference proteome</keyword>
<dbReference type="GeneID" id="14883199"/>
<accession>A0A0A1TVC8</accession>
<proteinExistence type="predicted"/>